<feature type="region of interest" description="Disordered" evidence="1">
    <location>
        <begin position="106"/>
        <end position="126"/>
    </location>
</feature>
<dbReference type="EMBL" id="CAAALY010277418">
    <property type="protein sequence ID" value="VEL42902.1"/>
    <property type="molecule type" value="Genomic_DNA"/>
</dbReference>
<dbReference type="Proteomes" id="UP000784294">
    <property type="component" value="Unassembled WGS sequence"/>
</dbReference>
<evidence type="ECO:0000256" key="1">
    <source>
        <dbReference type="SAM" id="MobiDB-lite"/>
    </source>
</evidence>
<evidence type="ECO:0000313" key="3">
    <source>
        <dbReference type="Proteomes" id="UP000784294"/>
    </source>
</evidence>
<keyword evidence="3" id="KW-1185">Reference proteome</keyword>
<reference evidence="2" key="1">
    <citation type="submission" date="2018-11" db="EMBL/GenBank/DDBJ databases">
        <authorList>
            <consortium name="Pathogen Informatics"/>
        </authorList>
    </citation>
    <scope>NUCLEOTIDE SEQUENCE</scope>
</reference>
<dbReference type="AlphaFoldDB" id="A0A448XR55"/>
<gene>
    <name evidence="2" type="ORF">PXEA_LOCUS36342</name>
</gene>
<protein>
    <submittedName>
        <fullName evidence="2">Uncharacterized protein</fullName>
    </submittedName>
</protein>
<feature type="compositionally biased region" description="Polar residues" evidence="1">
    <location>
        <begin position="106"/>
        <end position="122"/>
    </location>
</feature>
<evidence type="ECO:0000313" key="2">
    <source>
        <dbReference type="EMBL" id="VEL42902.1"/>
    </source>
</evidence>
<comment type="caution">
    <text evidence="2">The sequence shown here is derived from an EMBL/GenBank/DDBJ whole genome shotgun (WGS) entry which is preliminary data.</text>
</comment>
<accession>A0A448XR55</accession>
<name>A0A448XR55_9PLAT</name>
<organism evidence="2 3">
    <name type="scientific">Protopolystoma xenopodis</name>
    <dbReference type="NCBI Taxonomy" id="117903"/>
    <lineage>
        <taxon>Eukaryota</taxon>
        <taxon>Metazoa</taxon>
        <taxon>Spiralia</taxon>
        <taxon>Lophotrochozoa</taxon>
        <taxon>Platyhelminthes</taxon>
        <taxon>Monogenea</taxon>
        <taxon>Polyopisthocotylea</taxon>
        <taxon>Polystomatidea</taxon>
        <taxon>Polystomatidae</taxon>
        <taxon>Protopolystoma</taxon>
    </lineage>
</organism>
<feature type="non-terminal residue" evidence="2">
    <location>
        <position position="1"/>
    </location>
</feature>
<sequence length="295" mass="32676">MASLCFRLISAIISQIILSLLDPFYYPVLCPFHQASRELTQRELHLTQRERDRLRIELANRRTSLDTALIGRIASSTAASSNACSAFTPVQYKVVISAANVSSRNKAATSTTSVNKQTSNKDTSLDAGLMNKDNAIASGQSCTNYSDKTNLPYIRSPYRPARDSNHLVHKAKAHIDAIDINAIPPSRQWSAHIWNPFKARSDCTQPDFVETNATDTISFHDTEREITSGILEVTKTDYGVAESSNVTGFPIELKERKNNFLKEKAEGYTDLGLASLDQNAGIDADDFKKKEDDAK</sequence>
<proteinExistence type="predicted"/>